<dbReference type="Proteomes" id="UP000326924">
    <property type="component" value="Unassembled WGS sequence"/>
</dbReference>
<dbReference type="PROSITE" id="PS51140">
    <property type="entry name" value="CUE"/>
    <property type="match status" value="1"/>
</dbReference>
<keyword evidence="4" id="KW-1185">Reference proteome</keyword>
<feature type="compositionally biased region" description="Low complexity" evidence="1">
    <location>
        <begin position="338"/>
        <end position="358"/>
    </location>
</feature>
<dbReference type="EMBL" id="VXIS01000261">
    <property type="protein sequence ID" value="KAA8895475.1"/>
    <property type="molecule type" value="Genomic_DNA"/>
</dbReference>
<feature type="compositionally biased region" description="Basic and acidic residues" evidence="1">
    <location>
        <begin position="263"/>
        <end position="292"/>
    </location>
</feature>
<feature type="compositionally biased region" description="Basic and acidic residues" evidence="1">
    <location>
        <begin position="184"/>
        <end position="199"/>
    </location>
</feature>
<dbReference type="PANTHER" id="PTHR16461:SF5">
    <property type="entry name" value="TOLL-INTERACTING PROTEIN"/>
    <property type="match status" value="1"/>
</dbReference>
<dbReference type="SUPFAM" id="SSF46934">
    <property type="entry name" value="UBA-like"/>
    <property type="match status" value="1"/>
</dbReference>
<dbReference type="GO" id="GO:0006511">
    <property type="term" value="P:ubiquitin-dependent protein catabolic process"/>
    <property type="evidence" value="ECO:0007669"/>
    <property type="project" value="TreeGrafter"/>
</dbReference>
<dbReference type="InterPro" id="IPR003892">
    <property type="entry name" value="CUE"/>
</dbReference>
<dbReference type="InParanoid" id="A0A5J5EIH9"/>
<feature type="compositionally biased region" description="Polar residues" evidence="1">
    <location>
        <begin position="399"/>
        <end position="417"/>
    </location>
</feature>
<dbReference type="InterPro" id="IPR041807">
    <property type="entry name" value="Cue5/Don1_CUE"/>
</dbReference>
<feature type="compositionally biased region" description="Polar residues" evidence="1">
    <location>
        <begin position="306"/>
        <end position="316"/>
    </location>
</feature>
<feature type="region of interest" description="Disordered" evidence="1">
    <location>
        <begin position="97"/>
        <end position="199"/>
    </location>
</feature>
<feature type="region of interest" description="Disordered" evidence="1">
    <location>
        <begin position="1"/>
        <end position="68"/>
    </location>
</feature>
<gene>
    <name evidence="3" type="ORF">FN846DRAFT_969521</name>
</gene>
<dbReference type="SMART" id="SM00546">
    <property type="entry name" value="CUE"/>
    <property type="match status" value="1"/>
</dbReference>
<evidence type="ECO:0000313" key="3">
    <source>
        <dbReference type="EMBL" id="KAA8895475.1"/>
    </source>
</evidence>
<dbReference type="GO" id="GO:0031624">
    <property type="term" value="F:ubiquitin conjugating enzyme binding"/>
    <property type="evidence" value="ECO:0007669"/>
    <property type="project" value="TreeGrafter"/>
</dbReference>
<dbReference type="Pfam" id="PF02845">
    <property type="entry name" value="CUE"/>
    <property type="match status" value="1"/>
</dbReference>
<feature type="region of interest" description="Disordered" evidence="1">
    <location>
        <begin position="227"/>
        <end position="417"/>
    </location>
</feature>
<dbReference type="GO" id="GO:0005737">
    <property type="term" value="C:cytoplasm"/>
    <property type="evidence" value="ECO:0007669"/>
    <property type="project" value="TreeGrafter"/>
</dbReference>
<feature type="compositionally biased region" description="Polar residues" evidence="1">
    <location>
        <begin position="19"/>
        <end position="39"/>
    </location>
</feature>
<sequence>MSSEKPSSEAGAPSASVPEVTTTSAENASTPQGPASSSPKVPEETAPAKPPRPVSPNSQNQATLEEAFPGIDKAVIRAVLVASRGDLEPAFNALLSMSDPSAVETPPPPPPRPRAQPKPSTDISIDYITSTPQSQLDADALYARQLQEHFGAAVPRPHRSAAQQGRQQPGRRHPNDDSDDEYYHDDSDKERPSFFEEDLPVIKENIRKGFLETQEKVTGWFNEFKKKIDGESPNTSPPSSARTSGQYSRAGSRRTQTGFGGYESRRSRDVGYDADPKVLSDDFTHLSLKDDTVSESAPRRPKANPNLFQPSTTTGGTRRVSFEDRPSIIENDDDLYRRPSSASARRSSASPARQASPAGNSKWEPLKSIEPEPLHKDPFSLEDSDDEKDGLIKEGEMATTKNASVTGPQESGVTKTS</sequence>
<organism evidence="3 4">
    <name type="scientific">Sphaerosporella brunnea</name>
    <dbReference type="NCBI Taxonomy" id="1250544"/>
    <lineage>
        <taxon>Eukaryota</taxon>
        <taxon>Fungi</taxon>
        <taxon>Dikarya</taxon>
        <taxon>Ascomycota</taxon>
        <taxon>Pezizomycotina</taxon>
        <taxon>Pezizomycetes</taxon>
        <taxon>Pezizales</taxon>
        <taxon>Pyronemataceae</taxon>
        <taxon>Sphaerosporella</taxon>
    </lineage>
</organism>
<dbReference type="OrthoDB" id="9942608at2759"/>
<evidence type="ECO:0000313" key="4">
    <source>
        <dbReference type="Proteomes" id="UP000326924"/>
    </source>
</evidence>
<feature type="compositionally biased region" description="Basic and acidic residues" evidence="1">
    <location>
        <begin position="364"/>
        <end position="379"/>
    </location>
</feature>
<reference evidence="3 4" key="1">
    <citation type="submission" date="2019-09" db="EMBL/GenBank/DDBJ databases">
        <title>Draft genome of the ectomycorrhizal ascomycete Sphaerosporella brunnea.</title>
        <authorList>
            <consortium name="DOE Joint Genome Institute"/>
            <person name="Benucci G.M."/>
            <person name="Marozzi G."/>
            <person name="Antonielli L."/>
            <person name="Sanchez S."/>
            <person name="Marco P."/>
            <person name="Wang X."/>
            <person name="Falini L.B."/>
            <person name="Barry K."/>
            <person name="Haridas S."/>
            <person name="Lipzen A."/>
            <person name="Labutti K."/>
            <person name="Grigoriev I.V."/>
            <person name="Murat C."/>
            <person name="Martin F."/>
            <person name="Albertini E."/>
            <person name="Donnini D."/>
            <person name="Bonito G."/>
        </authorList>
    </citation>
    <scope>NUCLEOTIDE SEQUENCE [LARGE SCALE GENOMIC DNA]</scope>
    <source>
        <strain evidence="3 4">Sb_GMNB300</strain>
    </source>
</reference>
<dbReference type="PANTHER" id="PTHR16461">
    <property type="entry name" value="TOLL-INTERACTING PROTEIN"/>
    <property type="match status" value="1"/>
</dbReference>
<comment type="caution">
    <text evidence="3">The sequence shown here is derived from an EMBL/GenBank/DDBJ whole genome shotgun (WGS) entry which is preliminary data.</text>
</comment>
<dbReference type="Gene3D" id="1.10.8.10">
    <property type="entry name" value="DNA helicase RuvA subunit, C-terminal domain"/>
    <property type="match status" value="1"/>
</dbReference>
<evidence type="ECO:0000256" key="1">
    <source>
        <dbReference type="SAM" id="MobiDB-lite"/>
    </source>
</evidence>
<dbReference type="AlphaFoldDB" id="A0A5J5EIH9"/>
<protein>
    <recommendedName>
        <fullName evidence="2">CUE domain-containing protein</fullName>
    </recommendedName>
</protein>
<accession>A0A5J5EIH9</accession>
<dbReference type="CDD" id="cd14372">
    <property type="entry name" value="CUE_Cue5p_like"/>
    <property type="match status" value="1"/>
</dbReference>
<feature type="compositionally biased region" description="Polar residues" evidence="1">
    <location>
        <begin position="232"/>
        <end position="257"/>
    </location>
</feature>
<proteinExistence type="predicted"/>
<evidence type="ECO:0000259" key="2">
    <source>
        <dbReference type="PROSITE" id="PS51140"/>
    </source>
</evidence>
<name>A0A5J5EIH9_9PEZI</name>
<feature type="compositionally biased region" description="Polar residues" evidence="1">
    <location>
        <begin position="121"/>
        <end position="136"/>
    </location>
</feature>
<dbReference type="FunFam" id="1.10.8.10:FF:000064">
    <property type="entry name" value="Similar to CUE domain-containing protein"/>
    <property type="match status" value="1"/>
</dbReference>
<feature type="compositionally biased region" description="Pro residues" evidence="1">
    <location>
        <begin position="105"/>
        <end position="116"/>
    </location>
</feature>
<dbReference type="InterPro" id="IPR009060">
    <property type="entry name" value="UBA-like_sf"/>
</dbReference>
<dbReference type="GO" id="GO:0043130">
    <property type="term" value="F:ubiquitin binding"/>
    <property type="evidence" value="ECO:0007669"/>
    <property type="project" value="InterPro"/>
</dbReference>
<feature type="domain" description="CUE" evidence="2">
    <location>
        <begin position="56"/>
        <end position="99"/>
    </location>
</feature>